<organism evidence="3 4">
    <name type="scientific">Sphaerosporella brunnea</name>
    <dbReference type="NCBI Taxonomy" id="1250544"/>
    <lineage>
        <taxon>Eukaryota</taxon>
        <taxon>Fungi</taxon>
        <taxon>Dikarya</taxon>
        <taxon>Ascomycota</taxon>
        <taxon>Pezizomycotina</taxon>
        <taxon>Pezizomycetes</taxon>
        <taxon>Pezizales</taxon>
        <taxon>Pyronemataceae</taxon>
        <taxon>Sphaerosporella</taxon>
    </lineage>
</organism>
<proteinExistence type="predicted"/>
<reference evidence="3 4" key="1">
    <citation type="submission" date="2019-09" db="EMBL/GenBank/DDBJ databases">
        <title>Draft genome of the ectomycorrhizal ascomycete Sphaerosporella brunnea.</title>
        <authorList>
            <consortium name="DOE Joint Genome Institute"/>
            <person name="Benucci G.M."/>
            <person name="Marozzi G."/>
            <person name="Antonielli L."/>
            <person name="Sanchez S."/>
            <person name="Marco P."/>
            <person name="Wang X."/>
            <person name="Falini L.B."/>
            <person name="Barry K."/>
            <person name="Haridas S."/>
            <person name="Lipzen A."/>
            <person name="Labutti K."/>
            <person name="Grigoriev I.V."/>
            <person name="Murat C."/>
            <person name="Martin F."/>
            <person name="Albertini E."/>
            <person name="Donnini D."/>
            <person name="Bonito G."/>
        </authorList>
    </citation>
    <scope>NUCLEOTIDE SEQUENCE [LARGE SCALE GENOMIC DNA]</scope>
    <source>
        <strain evidence="3 4">Sb_GMNB300</strain>
    </source>
</reference>
<feature type="transmembrane region" description="Helical" evidence="2">
    <location>
        <begin position="53"/>
        <end position="74"/>
    </location>
</feature>
<gene>
    <name evidence="3" type="ORF">FN846DRAFT_977294</name>
</gene>
<dbReference type="InParanoid" id="A0A5J5EEP7"/>
<feature type="transmembrane region" description="Helical" evidence="2">
    <location>
        <begin position="26"/>
        <end position="46"/>
    </location>
</feature>
<evidence type="ECO:0000256" key="2">
    <source>
        <dbReference type="SAM" id="Phobius"/>
    </source>
</evidence>
<feature type="compositionally biased region" description="Basic and acidic residues" evidence="1">
    <location>
        <begin position="171"/>
        <end position="186"/>
    </location>
</feature>
<protein>
    <submittedName>
        <fullName evidence="3">Uncharacterized protein</fullName>
    </submittedName>
</protein>
<feature type="region of interest" description="Disordered" evidence="1">
    <location>
        <begin position="124"/>
        <end position="186"/>
    </location>
</feature>
<sequence length="186" mass="20509">MSSENAAPTTIRSWLSWFLPPETREAILQLAYAHPYIASYATLFLLCATLPLLGLLVFLVILVATAVFWLGVALLVTASFLSVAALFAAGVWAYFFAAFLAVSWARAFVGGALGWDDEVPEQEQVGEPAEVRNGYEQEETEVLEREQELEDPPKWTGGKHNGVSTADEGVDSERERMKRDIAKSLQ</sequence>
<evidence type="ECO:0000313" key="4">
    <source>
        <dbReference type="Proteomes" id="UP000326924"/>
    </source>
</evidence>
<feature type="transmembrane region" description="Helical" evidence="2">
    <location>
        <begin position="80"/>
        <end position="102"/>
    </location>
</feature>
<keyword evidence="2" id="KW-0812">Transmembrane</keyword>
<dbReference type="EMBL" id="VXIS01000398">
    <property type="protein sequence ID" value="KAA8893824.1"/>
    <property type="molecule type" value="Genomic_DNA"/>
</dbReference>
<evidence type="ECO:0000313" key="3">
    <source>
        <dbReference type="EMBL" id="KAA8893824.1"/>
    </source>
</evidence>
<keyword evidence="2" id="KW-0472">Membrane</keyword>
<keyword evidence="4" id="KW-1185">Reference proteome</keyword>
<comment type="caution">
    <text evidence="3">The sequence shown here is derived from an EMBL/GenBank/DDBJ whole genome shotgun (WGS) entry which is preliminary data.</text>
</comment>
<dbReference type="AlphaFoldDB" id="A0A5J5EEP7"/>
<dbReference type="Proteomes" id="UP000326924">
    <property type="component" value="Unassembled WGS sequence"/>
</dbReference>
<evidence type="ECO:0000256" key="1">
    <source>
        <dbReference type="SAM" id="MobiDB-lite"/>
    </source>
</evidence>
<accession>A0A5J5EEP7</accession>
<keyword evidence="2" id="KW-1133">Transmembrane helix</keyword>
<name>A0A5J5EEP7_9PEZI</name>